<protein>
    <submittedName>
        <fullName evidence="2">Phosphotransferase</fullName>
    </submittedName>
</protein>
<organism evidence="2 3">
    <name type="scientific">Actinocatenispora sera</name>
    <dbReference type="NCBI Taxonomy" id="390989"/>
    <lineage>
        <taxon>Bacteria</taxon>
        <taxon>Bacillati</taxon>
        <taxon>Actinomycetota</taxon>
        <taxon>Actinomycetes</taxon>
        <taxon>Micromonosporales</taxon>
        <taxon>Micromonosporaceae</taxon>
        <taxon>Actinocatenispora</taxon>
    </lineage>
</organism>
<feature type="domain" description="Aminoglycoside phosphotransferase" evidence="1">
    <location>
        <begin position="25"/>
        <end position="251"/>
    </location>
</feature>
<evidence type="ECO:0000313" key="3">
    <source>
        <dbReference type="Proteomes" id="UP000680750"/>
    </source>
</evidence>
<dbReference type="EMBL" id="AP023354">
    <property type="protein sequence ID" value="BCJ26898.1"/>
    <property type="molecule type" value="Genomic_DNA"/>
</dbReference>
<dbReference type="Gene3D" id="3.90.1200.10">
    <property type="match status" value="1"/>
</dbReference>
<keyword evidence="3" id="KW-1185">Reference proteome</keyword>
<dbReference type="AlphaFoldDB" id="A0A810KXY7"/>
<dbReference type="Gene3D" id="3.30.200.20">
    <property type="entry name" value="Phosphorylase Kinase, domain 1"/>
    <property type="match status" value="1"/>
</dbReference>
<dbReference type="KEGG" id="aser:Asera_10060"/>
<dbReference type="Proteomes" id="UP000680750">
    <property type="component" value="Chromosome"/>
</dbReference>
<proteinExistence type="predicted"/>
<dbReference type="SUPFAM" id="SSF56112">
    <property type="entry name" value="Protein kinase-like (PK-like)"/>
    <property type="match status" value="1"/>
</dbReference>
<gene>
    <name evidence="2" type="ORF">Asera_10060</name>
</gene>
<name>A0A810KXY7_9ACTN</name>
<reference evidence="2" key="1">
    <citation type="submission" date="2020-08" db="EMBL/GenBank/DDBJ databases">
        <title>Whole genome shotgun sequence of Actinocatenispora sera NBRC 101916.</title>
        <authorList>
            <person name="Komaki H."/>
            <person name="Tamura T."/>
        </authorList>
    </citation>
    <scope>NUCLEOTIDE SEQUENCE</scope>
    <source>
        <strain evidence="2">NBRC 101916</strain>
    </source>
</reference>
<dbReference type="PANTHER" id="PTHR21310">
    <property type="entry name" value="AMINOGLYCOSIDE PHOSPHOTRANSFERASE-RELATED-RELATED"/>
    <property type="match status" value="1"/>
</dbReference>
<dbReference type="Pfam" id="PF01636">
    <property type="entry name" value="APH"/>
    <property type="match status" value="1"/>
</dbReference>
<evidence type="ECO:0000313" key="2">
    <source>
        <dbReference type="EMBL" id="BCJ26898.1"/>
    </source>
</evidence>
<accession>A0A810KXY7</accession>
<dbReference type="InterPro" id="IPR002575">
    <property type="entry name" value="Aminoglycoside_PTrfase"/>
</dbReference>
<dbReference type="InterPro" id="IPR051678">
    <property type="entry name" value="AGP_Transferase"/>
</dbReference>
<dbReference type="PANTHER" id="PTHR21310:SF15">
    <property type="entry name" value="AMINOGLYCOSIDE PHOSPHOTRANSFERASE DOMAIN-CONTAINING PROTEIN"/>
    <property type="match status" value="1"/>
</dbReference>
<sequence>MALSRADIAAMVVDGLGPVDIVEAVELSGGTFATVWRVSLADGRDVVVKVGPPPGTRILRYERGLIAAEAEYFRLVRERAPGVPVPQVLAASDDWIITTLLPGRPLTSEDAPRARTELGAAIAAVHEISGSHFGYAGDRPSAPDWPTAFGAIVAALRADAAEWNVPLPPLDGVLERHHDVLAAVTRPTLLHFDLWDGNVLVSPSGGLAGLVDGERYLYGDPLLDLVSPALFRRIEDEPDHPFLRGYRPAPFDAAARIRLSLYRVHLYVLMITEGPSRGIARNDGRHDRLTDLLTAELTLLAA</sequence>
<evidence type="ECO:0000259" key="1">
    <source>
        <dbReference type="Pfam" id="PF01636"/>
    </source>
</evidence>
<dbReference type="InterPro" id="IPR011009">
    <property type="entry name" value="Kinase-like_dom_sf"/>
</dbReference>